<evidence type="ECO:0000256" key="7">
    <source>
        <dbReference type="PIRSR" id="PIRSR600715-1"/>
    </source>
</evidence>
<feature type="transmembrane region" description="Helical" evidence="8">
    <location>
        <begin position="172"/>
        <end position="189"/>
    </location>
</feature>
<keyword evidence="3 9" id="KW-0808">Transferase</keyword>
<evidence type="ECO:0000256" key="6">
    <source>
        <dbReference type="ARBA" id="ARBA00023136"/>
    </source>
</evidence>
<proteinExistence type="predicted"/>
<evidence type="ECO:0000256" key="4">
    <source>
        <dbReference type="ARBA" id="ARBA00022692"/>
    </source>
</evidence>
<evidence type="ECO:0000313" key="10">
    <source>
        <dbReference type="Proteomes" id="UP000199561"/>
    </source>
</evidence>
<dbReference type="GO" id="GO:0005886">
    <property type="term" value="C:plasma membrane"/>
    <property type="evidence" value="ECO:0007669"/>
    <property type="project" value="UniProtKB-SubCell"/>
</dbReference>
<dbReference type="GO" id="GO:0071555">
    <property type="term" value="P:cell wall organization"/>
    <property type="evidence" value="ECO:0007669"/>
    <property type="project" value="TreeGrafter"/>
</dbReference>
<reference evidence="9 10" key="1">
    <citation type="submission" date="2016-10" db="EMBL/GenBank/DDBJ databases">
        <authorList>
            <person name="de Groot N.N."/>
        </authorList>
    </citation>
    <scope>NUCLEOTIDE SEQUENCE [LARGE SCALE GENOMIC DNA]</scope>
    <source>
        <strain evidence="9 10">Nm146</strain>
    </source>
</reference>
<dbReference type="EMBL" id="FOUF01000002">
    <property type="protein sequence ID" value="SFL91130.1"/>
    <property type="molecule type" value="Genomic_DNA"/>
</dbReference>
<feature type="transmembrane region" description="Helical" evidence="8">
    <location>
        <begin position="54"/>
        <end position="85"/>
    </location>
</feature>
<keyword evidence="4 8" id="KW-0812">Transmembrane</keyword>
<dbReference type="Proteomes" id="UP000199561">
    <property type="component" value="Unassembled WGS sequence"/>
</dbReference>
<dbReference type="InterPro" id="IPR000715">
    <property type="entry name" value="Glycosyl_transferase_4"/>
</dbReference>
<feature type="transmembrane region" description="Helical" evidence="8">
    <location>
        <begin position="225"/>
        <end position="244"/>
    </location>
</feature>
<dbReference type="CDD" id="cd06854">
    <property type="entry name" value="GT_WbpL_WbcO_like"/>
    <property type="match status" value="1"/>
</dbReference>
<dbReference type="PANTHER" id="PTHR22926:SF3">
    <property type="entry name" value="UNDECAPRENYL-PHOSPHATE ALPHA-N-ACETYLGLUCOSAMINYL 1-PHOSPHATE TRANSFERASE"/>
    <property type="match status" value="1"/>
</dbReference>
<evidence type="ECO:0000256" key="8">
    <source>
        <dbReference type="SAM" id="Phobius"/>
    </source>
</evidence>
<evidence type="ECO:0000256" key="3">
    <source>
        <dbReference type="ARBA" id="ARBA00022679"/>
    </source>
</evidence>
<keyword evidence="2" id="KW-1003">Cell membrane</keyword>
<comment type="cofactor">
    <cofactor evidence="7">
        <name>Mg(2+)</name>
        <dbReference type="ChEBI" id="CHEBI:18420"/>
    </cofactor>
</comment>
<comment type="subcellular location">
    <subcellularLocation>
        <location evidence="1">Cell membrane</location>
        <topology evidence="1">Multi-pass membrane protein</topology>
    </subcellularLocation>
</comment>
<gene>
    <name evidence="9" type="ORF">SAMN05421880_102102</name>
</gene>
<keyword evidence="7" id="KW-0479">Metal-binding</keyword>
<name>A0A1I4LJK0_9PROT</name>
<keyword evidence="6 8" id="KW-0472">Membrane</keyword>
<evidence type="ECO:0000313" key="9">
    <source>
        <dbReference type="EMBL" id="SFL91130.1"/>
    </source>
</evidence>
<feature type="binding site" evidence="7">
    <location>
        <position position="140"/>
    </location>
    <ligand>
        <name>Mg(2+)</name>
        <dbReference type="ChEBI" id="CHEBI:18420"/>
    </ligand>
</feature>
<evidence type="ECO:0000256" key="2">
    <source>
        <dbReference type="ARBA" id="ARBA00022475"/>
    </source>
</evidence>
<dbReference type="GO" id="GO:0046872">
    <property type="term" value="F:metal ion binding"/>
    <property type="evidence" value="ECO:0007669"/>
    <property type="project" value="UniProtKB-KW"/>
</dbReference>
<keyword evidence="5 8" id="KW-1133">Transmembrane helix</keyword>
<feature type="transmembrane region" description="Helical" evidence="8">
    <location>
        <begin position="122"/>
        <end position="141"/>
    </location>
</feature>
<feature type="transmembrane region" description="Helical" evidence="8">
    <location>
        <begin position="201"/>
        <end position="219"/>
    </location>
</feature>
<feature type="transmembrane region" description="Helical" evidence="8">
    <location>
        <begin position="97"/>
        <end position="116"/>
    </location>
</feature>
<accession>A0A1I4LJK0</accession>
<protein>
    <submittedName>
        <fullName evidence="9">UDP-N-acetylmuramyl pentapeptide phosphotransferase/UDP-N-acetylglucosamine-1-phosphate transferase</fullName>
    </submittedName>
</protein>
<evidence type="ECO:0000256" key="5">
    <source>
        <dbReference type="ARBA" id="ARBA00022989"/>
    </source>
</evidence>
<feature type="binding site" evidence="7">
    <location>
        <position position="200"/>
    </location>
    <ligand>
        <name>Mg(2+)</name>
        <dbReference type="ChEBI" id="CHEBI:18420"/>
    </ligand>
</feature>
<dbReference type="AlphaFoldDB" id="A0A1I4LJK0"/>
<evidence type="ECO:0000256" key="1">
    <source>
        <dbReference type="ARBA" id="ARBA00004651"/>
    </source>
</evidence>
<dbReference type="Pfam" id="PF00953">
    <property type="entry name" value="Glycos_transf_4"/>
    <property type="match status" value="1"/>
</dbReference>
<dbReference type="GO" id="GO:0016780">
    <property type="term" value="F:phosphotransferase activity, for other substituted phosphate groups"/>
    <property type="evidence" value="ECO:0007669"/>
    <property type="project" value="InterPro"/>
</dbReference>
<dbReference type="GO" id="GO:0009103">
    <property type="term" value="P:lipopolysaccharide biosynthetic process"/>
    <property type="evidence" value="ECO:0007669"/>
    <property type="project" value="TreeGrafter"/>
</dbReference>
<dbReference type="RefSeq" id="WP_090665995.1">
    <property type="nucleotide sequence ID" value="NZ_FOUF01000002.1"/>
</dbReference>
<keyword evidence="7" id="KW-0460">Magnesium</keyword>
<organism evidence="9 10">
    <name type="scientific">Nitrosomonas nitrosa</name>
    <dbReference type="NCBI Taxonomy" id="52442"/>
    <lineage>
        <taxon>Bacteria</taxon>
        <taxon>Pseudomonadati</taxon>
        <taxon>Pseudomonadota</taxon>
        <taxon>Betaproteobacteria</taxon>
        <taxon>Nitrosomonadales</taxon>
        <taxon>Nitrosomonadaceae</taxon>
        <taxon>Nitrosomonas</taxon>
    </lineage>
</organism>
<keyword evidence="10" id="KW-1185">Reference proteome</keyword>
<sequence length="335" mass="37287">MDPGFPIRLILAPLLTCGVTYLLISWLVSCYAPKILDLPNTRSLHTTPTPRTGGIGLIVSILLGWWLFSAALPLALWLGVALLAIISLADDRINLSIWLRLFTHILVGIGFSLLFLLNGQHWLIAIAIGLVIVWMINLYNFMDGSDGLAGGMALIGFGFYGVAALLANDHEFALVNFCIVGAASAFLRFNFHPAQIFMGDVGAIPLGFMAAALGLMGWMKGLWVLWFPVLVFSFFIVDATVTLIKRFFRGKKIWQAHREHYYQRIIQSGLGHRNMALIGYLMMLLTGGSAIWAASYDLITLNWLTVMWGGAYLIIMLAFDRSQRYSLDKLQNDRK</sequence>
<feature type="transmembrane region" description="Helical" evidence="8">
    <location>
        <begin position="300"/>
        <end position="319"/>
    </location>
</feature>
<dbReference type="GO" id="GO:0044038">
    <property type="term" value="P:cell wall macromolecule biosynthetic process"/>
    <property type="evidence" value="ECO:0007669"/>
    <property type="project" value="TreeGrafter"/>
</dbReference>
<dbReference type="STRING" id="52442.SAMN05421880_102102"/>
<feature type="transmembrane region" description="Helical" evidence="8">
    <location>
        <begin position="274"/>
        <end position="294"/>
    </location>
</feature>
<dbReference type="PANTHER" id="PTHR22926">
    <property type="entry name" value="PHOSPHO-N-ACETYLMURAMOYL-PENTAPEPTIDE-TRANSFERASE"/>
    <property type="match status" value="1"/>
</dbReference>
<feature type="transmembrane region" description="Helical" evidence="8">
    <location>
        <begin position="148"/>
        <end position="166"/>
    </location>
</feature>